<keyword evidence="4" id="KW-1185">Reference proteome</keyword>
<feature type="region of interest" description="Disordered" evidence="1">
    <location>
        <begin position="1"/>
        <end position="74"/>
    </location>
</feature>
<feature type="compositionally biased region" description="Low complexity" evidence="1">
    <location>
        <begin position="1"/>
        <end position="16"/>
    </location>
</feature>
<dbReference type="InParanoid" id="A0A2P6NDE3"/>
<keyword evidence="2" id="KW-1133">Transmembrane helix</keyword>
<evidence type="ECO:0000256" key="1">
    <source>
        <dbReference type="SAM" id="MobiDB-lite"/>
    </source>
</evidence>
<dbReference type="EMBL" id="MDYQ01000113">
    <property type="protein sequence ID" value="PRP81945.1"/>
    <property type="molecule type" value="Genomic_DNA"/>
</dbReference>
<feature type="compositionally biased region" description="Low complexity" evidence="1">
    <location>
        <begin position="54"/>
        <end position="74"/>
    </location>
</feature>
<organism evidence="3 4">
    <name type="scientific">Planoprotostelium fungivorum</name>
    <dbReference type="NCBI Taxonomy" id="1890364"/>
    <lineage>
        <taxon>Eukaryota</taxon>
        <taxon>Amoebozoa</taxon>
        <taxon>Evosea</taxon>
        <taxon>Variosea</taxon>
        <taxon>Cavosteliida</taxon>
        <taxon>Cavosteliaceae</taxon>
        <taxon>Planoprotostelium</taxon>
    </lineage>
</organism>
<comment type="caution">
    <text evidence="3">The sequence shown here is derived from an EMBL/GenBank/DDBJ whole genome shotgun (WGS) entry which is preliminary data.</text>
</comment>
<keyword evidence="2" id="KW-0472">Membrane</keyword>
<proteinExistence type="predicted"/>
<dbReference type="Proteomes" id="UP000241769">
    <property type="component" value="Unassembled WGS sequence"/>
</dbReference>
<keyword evidence="2" id="KW-0812">Transmembrane</keyword>
<accession>A0A2P6NDE3</accession>
<reference evidence="3 4" key="1">
    <citation type="journal article" date="2018" name="Genome Biol. Evol.">
        <title>Multiple Roots of Fruiting Body Formation in Amoebozoa.</title>
        <authorList>
            <person name="Hillmann F."/>
            <person name="Forbes G."/>
            <person name="Novohradska S."/>
            <person name="Ferling I."/>
            <person name="Riege K."/>
            <person name="Groth M."/>
            <person name="Westermann M."/>
            <person name="Marz M."/>
            <person name="Spaller T."/>
            <person name="Winckler T."/>
            <person name="Schaap P."/>
            <person name="Glockner G."/>
        </authorList>
    </citation>
    <scope>NUCLEOTIDE SEQUENCE [LARGE SCALE GENOMIC DNA]</scope>
    <source>
        <strain evidence="3 4">Jena</strain>
    </source>
</reference>
<evidence type="ECO:0000256" key="2">
    <source>
        <dbReference type="SAM" id="Phobius"/>
    </source>
</evidence>
<name>A0A2P6NDE3_9EUKA</name>
<feature type="transmembrane region" description="Helical" evidence="2">
    <location>
        <begin position="136"/>
        <end position="158"/>
    </location>
</feature>
<evidence type="ECO:0000313" key="3">
    <source>
        <dbReference type="EMBL" id="PRP81945.1"/>
    </source>
</evidence>
<sequence>MANYTAPSVAPSSPLRSPSPPKKLKLVSPSPLRTSLRAADLQEMIKREKSSKISSAPTSRSTTPTRVRASSSSPSIHIQALNIEPTRTIPTSDPISTLPSFQSIPPHKSKTVLSTSSKLQKTLTEKDDSLLQIQNYTVSLVLFCLGSAIFLALAELFIASNTILILKPHVQTDPLAEPSQARGSK</sequence>
<protein>
    <submittedName>
        <fullName evidence="3">Uncharacterized protein</fullName>
    </submittedName>
</protein>
<evidence type="ECO:0000313" key="4">
    <source>
        <dbReference type="Proteomes" id="UP000241769"/>
    </source>
</evidence>
<dbReference type="AlphaFoldDB" id="A0A2P6NDE3"/>
<gene>
    <name evidence="3" type="ORF">PROFUN_10517</name>
</gene>